<feature type="compositionally biased region" description="Low complexity" evidence="7">
    <location>
        <begin position="34"/>
        <end position="51"/>
    </location>
</feature>
<comment type="cofactor">
    <cofactor evidence="6">
        <name>[2Fe-2S] cluster</name>
        <dbReference type="ChEBI" id="CHEBI:190135"/>
    </cofactor>
</comment>
<gene>
    <name evidence="9" type="ORF">IQ260_14290</name>
</gene>
<evidence type="ECO:0000256" key="2">
    <source>
        <dbReference type="ARBA" id="ARBA00022723"/>
    </source>
</evidence>
<dbReference type="RefSeq" id="WP_193993779.1">
    <property type="nucleotide sequence ID" value="NZ_JADEXP010000121.1"/>
</dbReference>
<keyword evidence="3" id="KW-0408">Iron</keyword>
<evidence type="ECO:0000259" key="8">
    <source>
        <dbReference type="PROSITE" id="PS51296"/>
    </source>
</evidence>
<dbReference type="PROSITE" id="PS51296">
    <property type="entry name" value="RIESKE"/>
    <property type="match status" value="1"/>
</dbReference>
<dbReference type="PRINTS" id="PR00162">
    <property type="entry name" value="RIESKE"/>
</dbReference>
<keyword evidence="10" id="KW-1185">Reference proteome</keyword>
<dbReference type="InterPro" id="IPR005805">
    <property type="entry name" value="Rieske_Fe-S_prot_C"/>
</dbReference>
<evidence type="ECO:0000256" key="1">
    <source>
        <dbReference type="ARBA" id="ARBA00022714"/>
    </source>
</evidence>
<dbReference type="InterPro" id="IPR017941">
    <property type="entry name" value="Rieske_2Fe-2S"/>
</dbReference>
<dbReference type="EMBL" id="JADEXP010000121">
    <property type="protein sequence ID" value="MBE9067820.1"/>
    <property type="molecule type" value="Genomic_DNA"/>
</dbReference>
<evidence type="ECO:0000256" key="5">
    <source>
        <dbReference type="ARBA" id="ARBA00023157"/>
    </source>
</evidence>
<evidence type="ECO:0000256" key="4">
    <source>
        <dbReference type="ARBA" id="ARBA00023014"/>
    </source>
</evidence>
<reference evidence="9" key="1">
    <citation type="submission" date="2020-10" db="EMBL/GenBank/DDBJ databases">
        <authorList>
            <person name="Castelo-Branco R."/>
            <person name="Eusebio N."/>
            <person name="Adriana R."/>
            <person name="Vieira A."/>
            <person name="Brugerolle De Fraissinette N."/>
            <person name="Rezende De Castro R."/>
            <person name="Schneider M.P."/>
            <person name="Vasconcelos V."/>
            <person name="Leao P.N."/>
        </authorList>
    </citation>
    <scope>NUCLEOTIDE SEQUENCE</scope>
    <source>
        <strain evidence="9">LEGE 11479</strain>
    </source>
</reference>
<name>A0A929F5V6_LEPEC</name>
<comment type="caution">
    <text evidence="9">The sequence shown here is derived from an EMBL/GenBank/DDBJ whole genome shotgun (WGS) entry which is preliminary data.</text>
</comment>
<protein>
    <submittedName>
        <fullName evidence="9">Rieske (2Fe-2S) protein</fullName>
    </submittedName>
</protein>
<dbReference type="Pfam" id="PF00355">
    <property type="entry name" value="Rieske"/>
    <property type="match status" value="1"/>
</dbReference>
<keyword evidence="2" id="KW-0479">Metal-binding</keyword>
<dbReference type="SUPFAM" id="SSF50022">
    <property type="entry name" value="ISP domain"/>
    <property type="match status" value="1"/>
</dbReference>
<dbReference type="GO" id="GO:0051537">
    <property type="term" value="F:2 iron, 2 sulfur cluster binding"/>
    <property type="evidence" value="ECO:0007669"/>
    <property type="project" value="UniProtKB-KW"/>
</dbReference>
<evidence type="ECO:0000256" key="6">
    <source>
        <dbReference type="ARBA" id="ARBA00034078"/>
    </source>
</evidence>
<dbReference type="Proteomes" id="UP000615026">
    <property type="component" value="Unassembled WGS sequence"/>
</dbReference>
<evidence type="ECO:0000256" key="3">
    <source>
        <dbReference type="ARBA" id="ARBA00023004"/>
    </source>
</evidence>
<keyword evidence="5" id="KW-1015">Disulfide bond</keyword>
<proteinExistence type="predicted"/>
<dbReference type="Gene3D" id="2.102.10.10">
    <property type="entry name" value="Rieske [2Fe-2S] iron-sulphur domain"/>
    <property type="match status" value="1"/>
</dbReference>
<dbReference type="GO" id="GO:0016020">
    <property type="term" value="C:membrane"/>
    <property type="evidence" value="ECO:0007669"/>
    <property type="project" value="InterPro"/>
</dbReference>
<dbReference type="GO" id="GO:0004497">
    <property type="term" value="F:monooxygenase activity"/>
    <property type="evidence" value="ECO:0007669"/>
    <property type="project" value="UniProtKB-ARBA"/>
</dbReference>
<dbReference type="GO" id="GO:0016705">
    <property type="term" value="F:oxidoreductase activity, acting on paired donors, with incorporation or reduction of molecular oxygen"/>
    <property type="evidence" value="ECO:0007669"/>
    <property type="project" value="UniProtKB-ARBA"/>
</dbReference>
<feature type="domain" description="Rieske" evidence="8">
    <location>
        <begin position="83"/>
        <end position="155"/>
    </location>
</feature>
<evidence type="ECO:0000313" key="10">
    <source>
        <dbReference type="Proteomes" id="UP000615026"/>
    </source>
</evidence>
<dbReference type="InterPro" id="IPR036922">
    <property type="entry name" value="Rieske_2Fe-2S_sf"/>
</dbReference>
<dbReference type="AlphaFoldDB" id="A0A929F5V6"/>
<dbReference type="GO" id="GO:0046872">
    <property type="term" value="F:metal ion binding"/>
    <property type="evidence" value="ECO:0007669"/>
    <property type="project" value="UniProtKB-KW"/>
</dbReference>
<evidence type="ECO:0000313" key="9">
    <source>
        <dbReference type="EMBL" id="MBE9067820.1"/>
    </source>
</evidence>
<dbReference type="CDD" id="cd03467">
    <property type="entry name" value="Rieske"/>
    <property type="match status" value="1"/>
</dbReference>
<evidence type="ECO:0000256" key="7">
    <source>
        <dbReference type="SAM" id="MobiDB-lite"/>
    </source>
</evidence>
<sequence length="158" mass="16139">MNRREFGNLMGLGLIATSLPVAIAACGPKEPVSEAPATDPAPADEPAAAIDETPRDDGFAALGTVADLDANGFLSKKAFIAGPVIVIRDPANADSVIALNSMCTHQGCGVEWKDNAFACPCHGSKFSTDGSVTAGPASKPLAPYEVMIDGDLVLVKAT</sequence>
<dbReference type="InterPro" id="IPR014349">
    <property type="entry name" value="Rieske_Fe-S_prot"/>
</dbReference>
<accession>A0A929F5V6</accession>
<organism evidence="9 10">
    <name type="scientific">Leptolyngbya cf. ectocarpi LEGE 11479</name>
    <dbReference type="NCBI Taxonomy" id="1828722"/>
    <lineage>
        <taxon>Bacteria</taxon>
        <taxon>Bacillati</taxon>
        <taxon>Cyanobacteriota</taxon>
        <taxon>Cyanophyceae</taxon>
        <taxon>Leptolyngbyales</taxon>
        <taxon>Leptolyngbyaceae</taxon>
        <taxon>Leptolyngbya group</taxon>
        <taxon>Leptolyngbya</taxon>
    </lineage>
</organism>
<keyword evidence="4" id="KW-0411">Iron-sulfur</keyword>
<dbReference type="PROSITE" id="PS51257">
    <property type="entry name" value="PROKAR_LIPOPROTEIN"/>
    <property type="match status" value="1"/>
</dbReference>
<feature type="region of interest" description="Disordered" evidence="7">
    <location>
        <begin position="30"/>
        <end position="51"/>
    </location>
</feature>
<dbReference type="PANTHER" id="PTHR10134">
    <property type="entry name" value="CYTOCHROME B-C1 COMPLEX SUBUNIT RIESKE, MITOCHONDRIAL"/>
    <property type="match status" value="1"/>
</dbReference>
<keyword evidence="1" id="KW-0001">2Fe-2S</keyword>